<gene>
    <name evidence="3" type="ORF">HGRIS_004062</name>
</gene>
<sequence length="652" mass="71291">MPPLSQKISLFDSLQREFCPPVDSSLIAALLAELEFDIDGNSLVVTEFQLETLRDTLREVATHAEYHVQEELPNISDLHLNDNGDATSSILNDDYADDCTSFTVTTQTTSCTTASDFSPFETSTGDTYPFSSPLGFLQTALPHVSVTRLAIALSDYGVEEKELDMWDVVATILSEEAVREMEERGLEGLDDEELSGEAPVSWTVVEKRRGNKPQRSAPLFSLGDVRQQNQRKARPGTRSSPSTELRASIPGPDPWVQLSSLSELASTLLSPHPSSFFLSFFHSPNYATPYLALRQALISICKKNDASSPIASGSNSSENSKDHTTPLFSILDIVLSADDAPLDPDEHSKLISDIDLSLRATDGRADDSLELVQLLRELDVDSTDGPQLMGVYHDSPRIMSTNASQVDTERIAIERPWQRSLPSEPPPVPPPPSKSASIYSALPTNERSSVRKPGPYAWKKVPERKGPSGPHPLAQSIPAYAQAKGKSANLRDARAVHDRAKFMRANAMMRKRDEFLREAARMWQRGNMKSRGGEIALYYAQRARECDEIARKQALEAARLSVEATRSHSANGDTIDLHGTTVDEAIDIVKGLLITSPPRPGKPLQIITGRGAHSANQIAVLKPAVKKALSAAGWEVSAWDAGLVVRGKRGLA</sequence>
<proteinExistence type="predicted"/>
<name>A0ABR3JII0_9AGAR</name>
<dbReference type="SMART" id="SM00463">
    <property type="entry name" value="SMR"/>
    <property type="match status" value="1"/>
</dbReference>
<feature type="region of interest" description="Disordered" evidence="1">
    <location>
        <begin position="202"/>
        <end position="251"/>
    </location>
</feature>
<dbReference type="Proteomes" id="UP001556367">
    <property type="component" value="Unassembled WGS sequence"/>
</dbReference>
<feature type="region of interest" description="Disordered" evidence="1">
    <location>
        <begin position="415"/>
        <end position="475"/>
    </location>
</feature>
<dbReference type="InterPro" id="IPR052772">
    <property type="entry name" value="Endo/PolyKinase_Domain-Protein"/>
</dbReference>
<dbReference type="PROSITE" id="PS50828">
    <property type="entry name" value="SMR"/>
    <property type="match status" value="1"/>
</dbReference>
<accession>A0ABR3JII0</accession>
<dbReference type="SUPFAM" id="SSF160443">
    <property type="entry name" value="SMR domain-like"/>
    <property type="match status" value="1"/>
</dbReference>
<comment type="caution">
    <text evidence="3">The sequence shown here is derived from an EMBL/GenBank/DDBJ whole genome shotgun (WGS) entry which is preliminary data.</text>
</comment>
<dbReference type="SMART" id="SM01162">
    <property type="entry name" value="DUF1771"/>
    <property type="match status" value="1"/>
</dbReference>
<dbReference type="InterPro" id="IPR013899">
    <property type="entry name" value="DUF1771"/>
</dbReference>
<evidence type="ECO:0000313" key="3">
    <source>
        <dbReference type="EMBL" id="KAL0955148.1"/>
    </source>
</evidence>
<dbReference type="Gene3D" id="3.30.1370.110">
    <property type="match status" value="1"/>
</dbReference>
<feature type="domain" description="Smr" evidence="2">
    <location>
        <begin position="575"/>
        <end position="630"/>
    </location>
</feature>
<dbReference type="PANTHER" id="PTHR46535:SF1">
    <property type="entry name" value="NEDD4-BINDING PROTEIN 2"/>
    <property type="match status" value="1"/>
</dbReference>
<dbReference type="PANTHER" id="PTHR46535">
    <property type="entry name" value="NEDD4-BINDING PROTEIN 2"/>
    <property type="match status" value="1"/>
</dbReference>
<evidence type="ECO:0000259" key="2">
    <source>
        <dbReference type="PROSITE" id="PS50828"/>
    </source>
</evidence>
<keyword evidence="4" id="KW-1185">Reference proteome</keyword>
<feature type="compositionally biased region" description="Pro residues" evidence="1">
    <location>
        <begin position="423"/>
        <end position="433"/>
    </location>
</feature>
<evidence type="ECO:0000313" key="4">
    <source>
        <dbReference type="Proteomes" id="UP001556367"/>
    </source>
</evidence>
<dbReference type="InterPro" id="IPR036063">
    <property type="entry name" value="Smr_dom_sf"/>
</dbReference>
<dbReference type="InterPro" id="IPR002625">
    <property type="entry name" value="Smr_dom"/>
</dbReference>
<evidence type="ECO:0000256" key="1">
    <source>
        <dbReference type="SAM" id="MobiDB-lite"/>
    </source>
</evidence>
<organism evidence="3 4">
    <name type="scientific">Hohenbuehelia grisea</name>
    <dbReference type="NCBI Taxonomy" id="104357"/>
    <lineage>
        <taxon>Eukaryota</taxon>
        <taxon>Fungi</taxon>
        <taxon>Dikarya</taxon>
        <taxon>Basidiomycota</taxon>
        <taxon>Agaricomycotina</taxon>
        <taxon>Agaricomycetes</taxon>
        <taxon>Agaricomycetidae</taxon>
        <taxon>Agaricales</taxon>
        <taxon>Pleurotineae</taxon>
        <taxon>Pleurotaceae</taxon>
        <taxon>Hohenbuehelia</taxon>
    </lineage>
</organism>
<dbReference type="Pfam" id="PF01713">
    <property type="entry name" value="Smr"/>
    <property type="match status" value="1"/>
</dbReference>
<protein>
    <recommendedName>
        <fullName evidence="2">Smr domain-containing protein</fullName>
    </recommendedName>
</protein>
<reference evidence="4" key="1">
    <citation type="submission" date="2024-06" db="EMBL/GenBank/DDBJ databases">
        <title>Multi-omics analyses provide insights into the biosynthesis of the anticancer antibiotic pleurotin in Hohenbuehelia grisea.</title>
        <authorList>
            <person name="Weaver J.A."/>
            <person name="Alberti F."/>
        </authorList>
    </citation>
    <scope>NUCLEOTIDE SEQUENCE [LARGE SCALE GENOMIC DNA]</scope>
    <source>
        <strain evidence="4">T-177</strain>
    </source>
</reference>
<dbReference type="EMBL" id="JASNQZ010000007">
    <property type="protein sequence ID" value="KAL0955148.1"/>
    <property type="molecule type" value="Genomic_DNA"/>
</dbReference>